<dbReference type="AlphaFoldDB" id="A0A662YMI3"/>
<keyword evidence="5 6" id="KW-0472">Membrane</keyword>
<keyword evidence="3" id="KW-0732">Signal</keyword>
<evidence type="ECO:0000256" key="4">
    <source>
        <dbReference type="ARBA" id="ARBA00022989"/>
    </source>
</evidence>
<dbReference type="SMART" id="SM00255">
    <property type="entry name" value="TIR"/>
    <property type="match status" value="1"/>
</dbReference>
<dbReference type="SUPFAM" id="SSF52200">
    <property type="entry name" value="Toll/Interleukin receptor TIR domain"/>
    <property type="match status" value="1"/>
</dbReference>
<dbReference type="Pfam" id="PF13676">
    <property type="entry name" value="TIR_2"/>
    <property type="match status" value="1"/>
</dbReference>
<gene>
    <name evidence="8" type="ORF">EOD39_14011</name>
</gene>
<feature type="domain" description="TIR" evidence="7">
    <location>
        <begin position="32"/>
        <end position="158"/>
    </location>
</feature>
<feature type="transmembrane region" description="Helical" evidence="6">
    <location>
        <begin position="285"/>
        <end position="310"/>
    </location>
</feature>
<comment type="subcellular location">
    <subcellularLocation>
        <location evidence="1">Membrane</location>
    </subcellularLocation>
</comment>
<feature type="transmembrane region" description="Helical" evidence="6">
    <location>
        <begin position="242"/>
        <end position="265"/>
    </location>
</feature>
<dbReference type="PRINTS" id="PR01537">
    <property type="entry name" value="INTRLKN1R1F"/>
</dbReference>
<keyword evidence="2 6" id="KW-0812">Transmembrane</keyword>
<evidence type="ECO:0000313" key="8">
    <source>
        <dbReference type="EMBL" id="RXM97769.1"/>
    </source>
</evidence>
<sequence>MMASDDQTEHLLHDSGDSAVADLVAPCLKEGEIYHVFISYSSADCSWAHGFIDRLESARPGLLTCYHERDFIPGRTVLENMADCIQASQKVLLVLSKDFLQSRWCLLEANLSLFRDCIEHKPVLPMLLEPCTVPLHLSHLTYLEAGDPDFFSKVLKVLCTPNRLLSSSTVVLFQPPSVYNGKVLLTQQAVEGEDIPNWKAGMFSTIMVPDQLRLVLEEPEAYRKAVSLINSVPTSRFCVRYLCVRVVLCIVLALLLSSSIVFGVLTSVGFLTHYNPSANSLLARLPVGLCLMVVGLMMIPALIQITACWAKSKGKEKLREMRLRAGQANVILTREKLLVGCESRTKLHFIYLSLEGCRETFRKTFQRPGSPAGGWEEHFHTVLLYFSSGYTCCVTKRHFPFPQPPDKGPGHQESGIICFCQYVSLQLGRGVWAQIEQEQSEASGRLPQGRVCFNRVCFQTDAVTTTTSMGPRTSILQNYTIIATSDVLKYTLHRSYVKLLPAHLFLGDQNRDGRHCYDPDLLEGKRKKGSKSCWNSFVSRNAGAPTPQTTPGACKQTCLSTKCSL</sequence>
<evidence type="ECO:0000256" key="6">
    <source>
        <dbReference type="SAM" id="Phobius"/>
    </source>
</evidence>
<protein>
    <submittedName>
        <fullName evidence="8">Toll-like receptor 2 type-1</fullName>
    </submittedName>
</protein>
<dbReference type="GO" id="GO:0005886">
    <property type="term" value="C:plasma membrane"/>
    <property type="evidence" value="ECO:0007669"/>
    <property type="project" value="TreeGrafter"/>
</dbReference>
<dbReference type="GO" id="GO:0007165">
    <property type="term" value="P:signal transduction"/>
    <property type="evidence" value="ECO:0007669"/>
    <property type="project" value="InterPro"/>
</dbReference>
<comment type="caution">
    <text evidence="8">The sequence shown here is derived from an EMBL/GenBank/DDBJ whole genome shotgun (WGS) entry which is preliminary data.</text>
</comment>
<reference evidence="8 9" key="1">
    <citation type="submission" date="2019-01" db="EMBL/GenBank/DDBJ databases">
        <title>Draft Genome and Complete Hox-Cluster Characterization of the Sterlet Sturgeon (Acipenser ruthenus).</title>
        <authorList>
            <person name="Wei Q."/>
        </authorList>
    </citation>
    <scope>NUCLEOTIDE SEQUENCE [LARGE SCALE GENOMIC DNA]</scope>
    <source>
        <strain evidence="8">WHYD16114868_AA</strain>
        <tissue evidence="8">Blood</tissue>
    </source>
</reference>
<evidence type="ECO:0000256" key="3">
    <source>
        <dbReference type="ARBA" id="ARBA00022729"/>
    </source>
</evidence>
<dbReference type="Gene3D" id="3.40.50.10140">
    <property type="entry name" value="Toll/interleukin-1 receptor homology (TIR) domain"/>
    <property type="match status" value="1"/>
</dbReference>
<accession>A0A662YMI3</accession>
<evidence type="ECO:0000256" key="1">
    <source>
        <dbReference type="ARBA" id="ARBA00004370"/>
    </source>
</evidence>
<dbReference type="PROSITE" id="PS50104">
    <property type="entry name" value="TIR"/>
    <property type="match status" value="1"/>
</dbReference>
<dbReference type="EMBL" id="SCEB01000945">
    <property type="protein sequence ID" value="RXM97769.1"/>
    <property type="molecule type" value="Genomic_DNA"/>
</dbReference>
<keyword evidence="8" id="KW-0675">Receptor</keyword>
<dbReference type="Proteomes" id="UP000289886">
    <property type="component" value="Unassembled WGS sequence"/>
</dbReference>
<dbReference type="PANTHER" id="PTHR24365:SF530">
    <property type="entry name" value="MSTPROX-RELATED"/>
    <property type="match status" value="1"/>
</dbReference>
<proteinExistence type="predicted"/>
<dbReference type="GO" id="GO:0006954">
    <property type="term" value="P:inflammatory response"/>
    <property type="evidence" value="ECO:0007669"/>
    <property type="project" value="TreeGrafter"/>
</dbReference>
<keyword evidence="9" id="KW-1185">Reference proteome</keyword>
<dbReference type="InterPro" id="IPR000157">
    <property type="entry name" value="TIR_dom"/>
</dbReference>
<evidence type="ECO:0000259" key="7">
    <source>
        <dbReference type="PROSITE" id="PS50104"/>
    </source>
</evidence>
<evidence type="ECO:0000313" key="9">
    <source>
        <dbReference type="Proteomes" id="UP000289886"/>
    </source>
</evidence>
<dbReference type="InterPro" id="IPR035897">
    <property type="entry name" value="Toll_tir_struct_dom_sf"/>
</dbReference>
<dbReference type="GO" id="GO:0038023">
    <property type="term" value="F:signaling receptor activity"/>
    <property type="evidence" value="ECO:0007669"/>
    <property type="project" value="TreeGrafter"/>
</dbReference>
<evidence type="ECO:0000256" key="5">
    <source>
        <dbReference type="ARBA" id="ARBA00023136"/>
    </source>
</evidence>
<name>A0A662YMI3_ACIRT</name>
<dbReference type="PANTHER" id="PTHR24365">
    <property type="entry name" value="TOLL-LIKE RECEPTOR"/>
    <property type="match status" value="1"/>
</dbReference>
<keyword evidence="4 6" id="KW-1133">Transmembrane helix</keyword>
<organism evidence="8 9">
    <name type="scientific">Acipenser ruthenus</name>
    <name type="common">Sterlet sturgeon</name>
    <dbReference type="NCBI Taxonomy" id="7906"/>
    <lineage>
        <taxon>Eukaryota</taxon>
        <taxon>Metazoa</taxon>
        <taxon>Chordata</taxon>
        <taxon>Craniata</taxon>
        <taxon>Vertebrata</taxon>
        <taxon>Euteleostomi</taxon>
        <taxon>Actinopterygii</taxon>
        <taxon>Chondrostei</taxon>
        <taxon>Acipenseriformes</taxon>
        <taxon>Acipenseridae</taxon>
        <taxon>Acipenser</taxon>
    </lineage>
</organism>
<evidence type="ECO:0000256" key="2">
    <source>
        <dbReference type="ARBA" id="ARBA00022692"/>
    </source>
</evidence>